<feature type="compositionally biased region" description="Polar residues" evidence="1">
    <location>
        <begin position="446"/>
        <end position="456"/>
    </location>
</feature>
<protein>
    <submittedName>
        <fullName evidence="2">Uncharacterized protein</fullName>
    </submittedName>
</protein>
<organism evidence="2 3">
    <name type="scientific">Gibberella intermedia</name>
    <name type="common">Bulb rot disease fungus</name>
    <name type="synonym">Fusarium proliferatum</name>
    <dbReference type="NCBI Taxonomy" id="948311"/>
    <lineage>
        <taxon>Eukaryota</taxon>
        <taxon>Fungi</taxon>
        <taxon>Dikarya</taxon>
        <taxon>Ascomycota</taxon>
        <taxon>Pezizomycotina</taxon>
        <taxon>Sordariomycetes</taxon>
        <taxon>Hypocreomycetidae</taxon>
        <taxon>Hypocreales</taxon>
        <taxon>Nectriaceae</taxon>
        <taxon>Fusarium</taxon>
        <taxon>Fusarium fujikuroi species complex</taxon>
    </lineage>
</organism>
<reference evidence="2 3" key="1">
    <citation type="journal article" date="2018" name="Sci. Rep.">
        <title>Characterisation of pathogen-specific regions and novel effector candidates in Fusarium oxysporum f. sp. cepae.</title>
        <authorList>
            <person name="Armitage A.D."/>
            <person name="Taylor A."/>
            <person name="Sobczyk M.K."/>
            <person name="Baxter L."/>
            <person name="Greenfield B.P."/>
            <person name="Bates H.J."/>
            <person name="Wilson F."/>
            <person name="Jackson A.C."/>
            <person name="Ott S."/>
            <person name="Harrison R.J."/>
            <person name="Clarkson J.P."/>
        </authorList>
    </citation>
    <scope>NUCLEOTIDE SEQUENCE [LARGE SCALE GENOMIC DNA]</scope>
    <source>
        <strain evidence="2 3">Fp_A8</strain>
    </source>
</reference>
<feature type="compositionally biased region" description="Polar residues" evidence="1">
    <location>
        <begin position="346"/>
        <end position="355"/>
    </location>
</feature>
<comment type="caution">
    <text evidence="2">The sequence shown here is derived from an EMBL/GenBank/DDBJ whole genome shotgun (WGS) entry which is preliminary data.</text>
</comment>
<name>A0A420TZA7_GIBIN</name>
<proteinExistence type="predicted"/>
<feature type="compositionally biased region" description="Low complexity" evidence="1">
    <location>
        <begin position="366"/>
        <end position="377"/>
    </location>
</feature>
<dbReference type="AlphaFoldDB" id="A0A420TZA7"/>
<dbReference type="EMBL" id="MRDB01000006">
    <property type="protein sequence ID" value="RKL46858.1"/>
    <property type="molecule type" value="Genomic_DNA"/>
</dbReference>
<feature type="compositionally biased region" description="Basic residues" evidence="1">
    <location>
        <begin position="429"/>
        <end position="439"/>
    </location>
</feature>
<gene>
    <name evidence="2" type="ORF">BFJ72_g2598</name>
</gene>
<dbReference type="Proteomes" id="UP000283569">
    <property type="component" value="Unassembled WGS sequence"/>
</dbReference>
<sequence length="456" mass="51493">MESTDVRQRYNLASEETRIAASVLDMRPPFWNQNKLTSGMDCLLVVLRRIYSHNMLSERVLKSIPWLVQAEEKNPILLHAWHVFGRSKGDVEKATVAREKVEEALRLLDIDPKGSFEDLCFSSLMNETFWSQDVFRLCEPAFSISTGRMADFSPDEIAMTSLISNNNIDDVIGIHEWKGEVSVFPPSRPWIIRVMLDTSSHTDQMLPFRERRCLRIPIWKELMEEANLVFDITGEIHYHLLAVVRLRDKDNGKPDYVRTYSGYGANIVPDYEPISFMSKDWTLATPGKFVLFYGLPPDDLGTTDVTNFPEIHKARERDDVGLHLLAELMKTCKEDQKKAKAAQGQPATTSHTQQPVPEGRAPINLQHQSRASSSSQHLTRGASGKKAALPSPVPGQSKSAESQRSDQRGHKHIQPGPEASSAVSSMGPKRTRKRKRNRRGGGTGHWSPTRSEGQYH</sequence>
<feature type="region of interest" description="Disordered" evidence="1">
    <location>
        <begin position="336"/>
        <end position="456"/>
    </location>
</feature>
<accession>A0A420TZA7</accession>
<evidence type="ECO:0000313" key="3">
    <source>
        <dbReference type="Proteomes" id="UP000283569"/>
    </source>
</evidence>
<evidence type="ECO:0000256" key="1">
    <source>
        <dbReference type="SAM" id="MobiDB-lite"/>
    </source>
</evidence>
<evidence type="ECO:0000313" key="2">
    <source>
        <dbReference type="EMBL" id="RKL46858.1"/>
    </source>
</evidence>